<dbReference type="AlphaFoldDB" id="A0AAV1H8A4"/>
<organism evidence="2 3">
    <name type="scientific">Xyrichtys novacula</name>
    <name type="common">Pearly razorfish</name>
    <name type="synonym">Hemipteronotus novacula</name>
    <dbReference type="NCBI Taxonomy" id="13765"/>
    <lineage>
        <taxon>Eukaryota</taxon>
        <taxon>Metazoa</taxon>
        <taxon>Chordata</taxon>
        <taxon>Craniata</taxon>
        <taxon>Vertebrata</taxon>
        <taxon>Euteleostomi</taxon>
        <taxon>Actinopterygii</taxon>
        <taxon>Neopterygii</taxon>
        <taxon>Teleostei</taxon>
        <taxon>Neoteleostei</taxon>
        <taxon>Acanthomorphata</taxon>
        <taxon>Eupercaria</taxon>
        <taxon>Labriformes</taxon>
        <taxon>Labridae</taxon>
        <taxon>Xyrichtys</taxon>
    </lineage>
</organism>
<evidence type="ECO:0000313" key="2">
    <source>
        <dbReference type="EMBL" id="CAJ1081930.1"/>
    </source>
</evidence>
<dbReference type="Proteomes" id="UP001178508">
    <property type="component" value="Chromosome 20"/>
</dbReference>
<feature type="region of interest" description="Disordered" evidence="1">
    <location>
        <begin position="1"/>
        <end position="41"/>
    </location>
</feature>
<sequence>MPADLSLGSTGQRGVEPGGGGPASGLWSPSMRADRRAGWERQTSVCRVKDHNCAKL</sequence>
<evidence type="ECO:0000313" key="3">
    <source>
        <dbReference type="Proteomes" id="UP001178508"/>
    </source>
</evidence>
<keyword evidence="3" id="KW-1185">Reference proteome</keyword>
<protein>
    <submittedName>
        <fullName evidence="2">Uncharacterized protein</fullName>
    </submittedName>
</protein>
<reference evidence="2" key="1">
    <citation type="submission" date="2023-08" db="EMBL/GenBank/DDBJ databases">
        <authorList>
            <person name="Alioto T."/>
            <person name="Alioto T."/>
            <person name="Gomez Garrido J."/>
        </authorList>
    </citation>
    <scope>NUCLEOTIDE SEQUENCE</scope>
</reference>
<dbReference type="EMBL" id="OY660883">
    <property type="protein sequence ID" value="CAJ1081930.1"/>
    <property type="molecule type" value="Genomic_DNA"/>
</dbReference>
<proteinExistence type="predicted"/>
<name>A0AAV1H8A4_XYRNO</name>
<accession>A0AAV1H8A4</accession>
<gene>
    <name evidence="2" type="ORF">XNOV1_A006038</name>
</gene>
<evidence type="ECO:0000256" key="1">
    <source>
        <dbReference type="SAM" id="MobiDB-lite"/>
    </source>
</evidence>